<gene>
    <name evidence="16" type="ORF">GCM10011511_56790</name>
</gene>
<dbReference type="Proteomes" id="UP000607559">
    <property type="component" value="Unassembled WGS sequence"/>
</dbReference>
<evidence type="ECO:0000256" key="12">
    <source>
        <dbReference type="PROSITE-ProRule" id="PRU01360"/>
    </source>
</evidence>
<evidence type="ECO:0000259" key="14">
    <source>
        <dbReference type="Pfam" id="PF00593"/>
    </source>
</evidence>
<evidence type="ECO:0000256" key="8">
    <source>
        <dbReference type="ARBA" id="ARBA00023065"/>
    </source>
</evidence>
<comment type="similarity">
    <text evidence="12 13">Belongs to the TonB-dependent receptor family.</text>
</comment>
<keyword evidence="17" id="KW-1185">Reference proteome</keyword>
<keyword evidence="11 12" id="KW-0998">Cell outer membrane</keyword>
<comment type="caution">
    <text evidence="16">The sequence shown here is derived from an EMBL/GenBank/DDBJ whole genome shotgun (WGS) entry which is preliminary data.</text>
</comment>
<dbReference type="PROSITE" id="PS52016">
    <property type="entry name" value="TONB_DEPENDENT_REC_3"/>
    <property type="match status" value="1"/>
</dbReference>
<evidence type="ECO:0000313" key="16">
    <source>
        <dbReference type="EMBL" id="GGB25509.1"/>
    </source>
</evidence>
<evidence type="ECO:0000256" key="5">
    <source>
        <dbReference type="ARBA" id="ARBA00022692"/>
    </source>
</evidence>
<dbReference type="Gene3D" id="2.170.130.10">
    <property type="entry name" value="TonB-dependent receptor, plug domain"/>
    <property type="match status" value="1"/>
</dbReference>
<keyword evidence="3 12" id="KW-1134">Transmembrane beta strand</keyword>
<dbReference type="Pfam" id="PF07715">
    <property type="entry name" value="Plug"/>
    <property type="match status" value="1"/>
</dbReference>
<evidence type="ECO:0000259" key="15">
    <source>
        <dbReference type="Pfam" id="PF07715"/>
    </source>
</evidence>
<dbReference type="InterPro" id="IPR008969">
    <property type="entry name" value="CarboxyPept-like_regulatory"/>
</dbReference>
<dbReference type="InterPro" id="IPR012910">
    <property type="entry name" value="Plug_dom"/>
</dbReference>
<dbReference type="InterPro" id="IPR036942">
    <property type="entry name" value="Beta-barrel_TonB_sf"/>
</dbReference>
<reference evidence="16" key="1">
    <citation type="journal article" date="2014" name="Int. J. Syst. Evol. Microbiol.">
        <title>Complete genome sequence of Corynebacterium casei LMG S-19264T (=DSM 44701T), isolated from a smear-ripened cheese.</title>
        <authorList>
            <consortium name="US DOE Joint Genome Institute (JGI-PGF)"/>
            <person name="Walter F."/>
            <person name="Albersmeier A."/>
            <person name="Kalinowski J."/>
            <person name="Ruckert C."/>
        </authorList>
    </citation>
    <scope>NUCLEOTIDE SEQUENCE</scope>
    <source>
        <strain evidence="16">CGMCC 1.15448</strain>
    </source>
</reference>
<evidence type="ECO:0000256" key="13">
    <source>
        <dbReference type="RuleBase" id="RU003357"/>
    </source>
</evidence>
<dbReference type="GO" id="GO:0015344">
    <property type="term" value="F:siderophore uptake transmembrane transporter activity"/>
    <property type="evidence" value="ECO:0007669"/>
    <property type="project" value="TreeGrafter"/>
</dbReference>
<dbReference type="AlphaFoldDB" id="A0A8J2UKP4"/>
<accession>A0A8J2UKP4</accession>
<keyword evidence="7" id="KW-0408">Iron</keyword>
<evidence type="ECO:0000256" key="10">
    <source>
        <dbReference type="ARBA" id="ARBA00023136"/>
    </source>
</evidence>
<dbReference type="GO" id="GO:0009279">
    <property type="term" value="C:cell outer membrane"/>
    <property type="evidence" value="ECO:0007669"/>
    <property type="project" value="UniProtKB-SubCell"/>
</dbReference>
<keyword evidence="2 12" id="KW-0813">Transport</keyword>
<evidence type="ECO:0000256" key="7">
    <source>
        <dbReference type="ARBA" id="ARBA00023004"/>
    </source>
</evidence>
<feature type="domain" description="TonB-dependent receptor-like beta-barrel" evidence="14">
    <location>
        <begin position="358"/>
        <end position="842"/>
    </location>
</feature>
<dbReference type="InterPro" id="IPR000531">
    <property type="entry name" value="Beta-barrel_TonB"/>
</dbReference>
<evidence type="ECO:0000256" key="2">
    <source>
        <dbReference type="ARBA" id="ARBA00022448"/>
    </source>
</evidence>
<keyword evidence="4" id="KW-0410">Iron transport</keyword>
<dbReference type="PANTHER" id="PTHR32552:SF89">
    <property type="entry name" value="CATECHOLATE SIDEROPHORE RECEPTOR FIU"/>
    <property type="match status" value="1"/>
</dbReference>
<dbReference type="Pfam" id="PF13620">
    <property type="entry name" value="CarboxypepD_reg"/>
    <property type="match status" value="1"/>
</dbReference>
<evidence type="ECO:0000256" key="11">
    <source>
        <dbReference type="ARBA" id="ARBA00023237"/>
    </source>
</evidence>
<evidence type="ECO:0000256" key="9">
    <source>
        <dbReference type="ARBA" id="ARBA00023077"/>
    </source>
</evidence>
<dbReference type="EMBL" id="BMJC01000009">
    <property type="protein sequence ID" value="GGB25509.1"/>
    <property type="molecule type" value="Genomic_DNA"/>
</dbReference>
<comment type="subcellular location">
    <subcellularLocation>
        <location evidence="1 12">Cell outer membrane</location>
        <topology evidence="1 12">Multi-pass membrane protein</topology>
    </subcellularLocation>
</comment>
<evidence type="ECO:0000256" key="3">
    <source>
        <dbReference type="ARBA" id="ARBA00022452"/>
    </source>
</evidence>
<proteinExistence type="inferred from homology"/>
<dbReference type="SUPFAM" id="SSF56935">
    <property type="entry name" value="Porins"/>
    <property type="match status" value="1"/>
</dbReference>
<feature type="domain" description="TonB-dependent receptor plug" evidence="15">
    <location>
        <begin position="114"/>
        <end position="225"/>
    </location>
</feature>
<dbReference type="InterPro" id="IPR037066">
    <property type="entry name" value="Plug_dom_sf"/>
</dbReference>
<dbReference type="Pfam" id="PF00593">
    <property type="entry name" value="TonB_dep_Rec_b-barrel"/>
    <property type="match status" value="1"/>
</dbReference>
<dbReference type="InterPro" id="IPR039426">
    <property type="entry name" value="TonB-dep_rcpt-like"/>
</dbReference>
<keyword evidence="5 12" id="KW-0812">Transmembrane</keyword>
<keyword evidence="9 13" id="KW-0798">TonB box</keyword>
<keyword evidence="10 12" id="KW-0472">Membrane</keyword>
<organism evidence="16 17">
    <name type="scientific">Puia dinghuensis</name>
    <dbReference type="NCBI Taxonomy" id="1792502"/>
    <lineage>
        <taxon>Bacteria</taxon>
        <taxon>Pseudomonadati</taxon>
        <taxon>Bacteroidota</taxon>
        <taxon>Chitinophagia</taxon>
        <taxon>Chitinophagales</taxon>
        <taxon>Chitinophagaceae</taxon>
        <taxon>Puia</taxon>
    </lineage>
</organism>
<protein>
    <recommendedName>
        <fullName evidence="18">TonB-dependent receptor</fullName>
    </recommendedName>
</protein>
<keyword evidence="6" id="KW-0732">Signal</keyword>
<dbReference type="Gene3D" id="2.60.40.1120">
    <property type="entry name" value="Carboxypeptidase-like, regulatory domain"/>
    <property type="match status" value="1"/>
</dbReference>
<evidence type="ECO:0000256" key="4">
    <source>
        <dbReference type="ARBA" id="ARBA00022496"/>
    </source>
</evidence>
<dbReference type="SUPFAM" id="SSF49464">
    <property type="entry name" value="Carboxypeptidase regulatory domain-like"/>
    <property type="match status" value="1"/>
</dbReference>
<evidence type="ECO:0000256" key="6">
    <source>
        <dbReference type="ARBA" id="ARBA00022729"/>
    </source>
</evidence>
<evidence type="ECO:0000256" key="1">
    <source>
        <dbReference type="ARBA" id="ARBA00004571"/>
    </source>
</evidence>
<keyword evidence="8" id="KW-0406">Ion transport</keyword>
<name>A0A8J2UKP4_9BACT</name>
<sequence>MIANAQNFNEIKGQVNDESGQPVTYASVVARNHSSGTTTTTQTDSLGIFTYHNLPAGGPYSFVVSHVGFQTQTISGYDIKADANISLLIKLKAVENGLNEVIVTGRAGALNRTKLQTSYSVTNIGYNALSLQGPTSVTETLKSVPGFWVEATGGEASGNVRARGVPVDGFGSIQLLEDGVPVQHDPALGYLNGDQAFRFDETIQSIEVVRGGPSSVFYSNAPAGAVNYIPRAVGDKTEGIFKLTMGDNSLNREDFWIGAPIGDGWKFAAGGFYRTGTGVRNPGYTGNHGGQIRVSLGKSWEKSSLSVDFKQLNDDVVFYTDLPMTYNSKGDIVGVHGFDGNYGAIAGAETQRINMIQGDSSLYHFDNTVGTSVNRSQVTIKFQTELADNWILKNSLRYNNTQTQRNGLFALNVLTADSFYKAQSGLLSQAPGATQLGFQYVTTGSAYNSANQNGNGLVIQGGLRGITMPMTEITNDLHLSHVFYTGSSKHDFNLGYYYAHFSQNFSRYSSKVYLDVQNNSRLLNIVGLDGNGNVVHTFSNNGVSQYGYEWADANGEQTTNALYVSDEWQVTPAFRIDGGVRWEYSQTDGVVQQAKAVNLGTYATSQIATGNGIWQGYNHHFDYTTWTLGADYQLSGNMGLFGRYTSAARIPGFGTYYTNVNSTAVTQTMQLGEVGFKYARRLFSLYGTGFYTRYNNVGFTNTVSTLNGFTQVNAFANTNTYGLEFEGSIFPIEWFDVSATATYQHGEYQGLVAETASGGTLTQKYNYNGNQTIRVPAASVRVVPGFNFFRNRIRIQSPIEYEGKRYTDVANSQVLPSYTKVDLDAQINVTREVSLFGVIDNLTNSLGLTEGNPRQGEIQSAAAGQYIFLARPLLGRSFKVSLRYKF</sequence>
<dbReference type="Gene3D" id="2.40.170.20">
    <property type="entry name" value="TonB-dependent receptor, beta-barrel domain"/>
    <property type="match status" value="1"/>
</dbReference>
<reference evidence="16" key="2">
    <citation type="submission" date="2020-09" db="EMBL/GenBank/DDBJ databases">
        <authorList>
            <person name="Sun Q."/>
            <person name="Zhou Y."/>
        </authorList>
    </citation>
    <scope>NUCLEOTIDE SEQUENCE</scope>
    <source>
        <strain evidence="16">CGMCC 1.15448</strain>
    </source>
</reference>
<evidence type="ECO:0008006" key="18">
    <source>
        <dbReference type="Google" id="ProtNLM"/>
    </source>
</evidence>
<evidence type="ECO:0000313" key="17">
    <source>
        <dbReference type="Proteomes" id="UP000607559"/>
    </source>
</evidence>
<dbReference type="PANTHER" id="PTHR32552">
    <property type="entry name" value="FERRICHROME IRON RECEPTOR-RELATED"/>
    <property type="match status" value="1"/>
</dbReference>